<gene>
    <name evidence="1" type="ordered locus">Clocel_0946</name>
</gene>
<proteinExistence type="predicted"/>
<reference evidence="1 2" key="1">
    <citation type="submission" date="2010-08" db="EMBL/GenBank/DDBJ databases">
        <title>Complete sequence of Clostridium cellulovorans 743B.</title>
        <authorList>
            <consortium name="US DOE Joint Genome Institute"/>
            <person name="Lucas S."/>
            <person name="Copeland A."/>
            <person name="Lapidus A."/>
            <person name="Cheng J.-F."/>
            <person name="Bruce D."/>
            <person name="Goodwin L."/>
            <person name="Pitluck S."/>
            <person name="Chertkov O."/>
            <person name="Detter J.C."/>
            <person name="Han C."/>
            <person name="Tapia R."/>
            <person name="Land M."/>
            <person name="Hauser L."/>
            <person name="Chang Y.-J."/>
            <person name="Jeffries C."/>
            <person name="Kyrpides N."/>
            <person name="Ivanova N."/>
            <person name="Mikhailova N."/>
            <person name="Hemme C.L."/>
            <person name="Woyke T."/>
        </authorList>
    </citation>
    <scope>NUCLEOTIDE SEQUENCE [LARGE SCALE GENOMIC DNA]</scope>
    <source>
        <strain evidence="2">ATCC 35296 / DSM 3052 / OCM 3 / 743B</strain>
    </source>
</reference>
<protein>
    <submittedName>
        <fullName evidence="1">Uncharacterized protein</fullName>
    </submittedName>
</protein>
<dbReference type="KEGG" id="ccb:Clocel_0946"/>
<dbReference type="HOGENOM" id="CLU_1999909_0_0_9"/>
<evidence type="ECO:0000313" key="2">
    <source>
        <dbReference type="Proteomes" id="UP000002730"/>
    </source>
</evidence>
<organism evidence="1 2">
    <name type="scientific">Clostridium cellulovorans (strain ATCC 35296 / DSM 3052 / OCM 3 / 743B)</name>
    <dbReference type="NCBI Taxonomy" id="573061"/>
    <lineage>
        <taxon>Bacteria</taxon>
        <taxon>Bacillati</taxon>
        <taxon>Bacillota</taxon>
        <taxon>Clostridia</taxon>
        <taxon>Eubacteriales</taxon>
        <taxon>Clostridiaceae</taxon>
        <taxon>Clostridium</taxon>
    </lineage>
</organism>
<name>D9ST98_CLOC7</name>
<dbReference type="EMBL" id="CP002160">
    <property type="protein sequence ID" value="ADL50714.1"/>
    <property type="molecule type" value="Genomic_DNA"/>
</dbReference>
<dbReference type="OrthoDB" id="1162915at2"/>
<accession>D9ST98</accession>
<dbReference type="eggNOG" id="ENOG503498N">
    <property type="taxonomic scope" value="Bacteria"/>
</dbReference>
<keyword evidence="2" id="KW-1185">Reference proteome</keyword>
<sequence>MSQATIIDTKSETHNYDLVFTHESVTTTLSISYTGDDNFGIIYNSEFSGIKNGHVQGGPIPVSQNTQIKVHDNPDVIVTITQFNLDLQNHHISLHIRIDVDIPVIGKKNIFDQTLGGYYNPSVFGWKAIISEFKTKS</sequence>
<dbReference type="RefSeq" id="WP_010076441.1">
    <property type="nucleotide sequence ID" value="NC_014393.1"/>
</dbReference>
<evidence type="ECO:0000313" key="1">
    <source>
        <dbReference type="EMBL" id="ADL50714.1"/>
    </source>
</evidence>
<dbReference type="AlphaFoldDB" id="D9ST98"/>
<dbReference type="Proteomes" id="UP000002730">
    <property type="component" value="Chromosome"/>
</dbReference>